<feature type="transmembrane region" description="Helical" evidence="7">
    <location>
        <begin position="253"/>
        <end position="276"/>
    </location>
</feature>
<keyword evidence="9" id="KW-1185">Reference proteome</keyword>
<dbReference type="GO" id="GO:0016020">
    <property type="term" value="C:membrane"/>
    <property type="evidence" value="ECO:0007669"/>
    <property type="project" value="UniProtKB-SubCell"/>
</dbReference>
<evidence type="ECO:0000313" key="8">
    <source>
        <dbReference type="EMBL" id="EFA79105.1"/>
    </source>
</evidence>
<evidence type="ECO:0000256" key="5">
    <source>
        <dbReference type="ARBA" id="ARBA00023136"/>
    </source>
</evidence>
<dbReference type="GO" id="GO:0071786">
    <property type="term" value="P:endoplasmic reticulum tubular network organization"/>
    <property type="evidence" value="ECO:0007669"/>
    <property type="project" value="TreeGrafter"/>
</dbReference>
<dbReference type="Pfam" id="PF03661">
    <property type="entry name" value="TMEM33_Pom33"/>
    <property type="match status" value="1"/>
</dbReference>
<dbReference type="STRING" id="670386.D3BHC8"/>
<dbReference type="PANTHER" id="PTHR12703:SF4">
    <property type="entry name" value="TRANSMEMBRANE PROTEIN 33"/>
    <property type="match status" value="1"/>
</dbReference>
<feature type="transmembrane region" description="Helical" evidence="7">
    <location>
        <begin position="119"/>
        <end position="140"/>
    </location>
</feature>
<dbReference type="RefSeq" id="XP_020431227.1">
    <property type="nucleotide sequence ID" value="XM_020578763.1"/>
</dbReference>
<sequence length="328" mass="38271">MAKSFDSHDWENDAEWNRYLNNLYFPNDTMREHLIFKFKQRYYKDQIDPDYVVRDYKANASSSTSTTSSNTTNQRTSPSNNNNSNNNQQRSSSPPPTQQSQQQPQPAAAARASPQYSHFLYVSWVVAQLAIFLLTILFLFTNNPTYFYRAFLASIISYSIPLFQTYEGTFDRERLIDTALKNDNAHFLMLGLIMYFLGPPSLVLLMPNFTYSLFHLLGVLAPKVRNNAFIYKYVTLLQSKRQRAIEFAVQMEMWIMVFLIFSIFRGASPICVFAYYKFLKIRYATNQMSRMMFAEVGRKVDHFVNTTAWLPSLLRKIIIKVKAYVSQE</sequence>
<evidence type="ECO:0000256" key="7">
    <source>
        <dbReference type="SAM" id="Phobius"/>
    </source>
</evidence>
<organism evidence="8 9">
    <name type="scientific">Heterostelium pallidum (strain ATCC 26659 / Pp 5 / PN500)</name>
    <name type="common">Cellular slime mold</name>
    <name type="synonym">Polysphondylium pallidum</name>
    <dbReference type="NCBI Taxonomy" id="670386"/>
    <lineage>
        <taxon>Eukaryota</taxon>
        <taxon>Amoebozoa</taxon>
        <taxon>Evosea</taxon>
        <taxon>Eumycetozoa</taxon>
        <taxon>Dictyostelia</taxon>
        <taxon>Acytosteliales</taxon>
        <taxon>Acytosteliaceae</taxon>
        <taxon>Heterostelium</taxon>
    </lineage>
</organism>
<dbReference type="GO" id="GO:0061024">
    <property type="term" value="P:membrane organization"/>
    <property type="evidence" value="ECO:0007669"/>
    <property type="project" value="TreeGrafter"/>
</dbReference>
<dbReference type="FunCoup" id="D3BHC8">
    <property type="interactions" value="180"/>
</dbReference>
<keyword evidence="4 7" id="KW-1133">Transmembrane helix</keyword>
<reference evidence="8 9" key="1">
    <citation type="journal article" date="2011" name="Genome Res.">
        <title>Phylogeny-wide analysis of social amoeba genomes highlights ancient origins for complex intercellular communication.</title>
        <authorList>
            <person name="Heidel A.J."/>
            <person name="Lawal H.M."/>
            <person name="Felder M."/>
            <person name="Schilde C."/>
            <person name="Helps N.R."/>
            <person name="Tunggal B."/>
            <person name="Rivero F."/>
            <person name="John U."/>
            <person name="Schleicher M."/>
            <person name="Eichinger L."/>
            <person name="Platzer M."/>
            <person name="Noegel A.A."/>
            <person name="Schaap P."/>
            <person name="Gloeckner G."/>
        </authorList>
    </citation>
    <scope>NUCLEOTIDE SEQUENCE [LARGE SCALE GENOMIC DNA]</scope>
    <source>
        <strain evidence="9">ATCC 26659 / Pp 5 / PN500</strain>
    </source>
</reference>
<dbReference type="InParanoid" id="D3BHC8"/>
<name>D3BHC8_HETP5</name>
<dbReference type="EMBL" id="ADBJ01000036">
    <property type="protein sequence ID" value="EFA79105.1"/>
    <property type="molecule type" value="Genomic_DNA"/>
</dbReference>
<gene>
    <name evidence="8" type="primary">tmem33</name>
    <name evidence="8" type="ORF">PPL_07930</name>
</gene>
<comment type="caution">
    <text evidence="8">The sequence shown here is derived from an EMBL/GenBank/DDBJ whole genome shotgun (WGS) entry which is preliminary data.</text>
</comment>
<comment type="subcellular location">
    <subcellularLocation>
        <location evidence="1">Membrane</location>
        <topology evidence="1">Multi-pass membrane protein</topology>
    </subcellularLocation>
</comment>
<evidence type="ECO:0000256" key="3">
    <source>
        <dbReference type="ARBA" id="ARBA00022692"/>
    </source>
</evidence>
<dbReference type="AlphaFoldDB" id="D3BHC8"/>
<comment type="similarity">
    <text evidence="2">Belongs to the PER33/POM33 family.</text>
</comment>
<keyword evidence="5 7" id="KW-0472">Membrane</keyword>
<keyword evidence="3 7" id="KW-0812">Transmembrane</keyword>
<feature type="transmembrane region" description="Helical" evidence="7">
    <location>
        <begin position="146"/>
        <end position="166"/>
    </location>
</feature>
<dbReference type="GeneID" id="31363410"/>
<evidence type="ECO:0000256" key="4">
    <source>
        <dbReference type="ARBA" id="ARBA00022989"/>
    </source>
</evidence>
<evidence type="ECO:0000256" key="2">
    <source>
        <dbReference type="ARBA" id="ARBA00007322"/>
    </source>
</evidence>
<proteinExistence type="inferred from homology"/>
<protein>
    <submittedName>
        <fullName evidence="8">Transmembrane protein</fullName>
    </submittedName>
</protein>
<dbReference type="Proteomes" id="UP000001396">
    <property type="component" value="Unassembled WGS sequence"/>
</dbReference>
<accession>D3BHC8</accession>
<feature type="region of interest" description="Disordered" evidence="6">
    <location>
        <begin position="61"/>
        <end position="108"/>
    </location>
</feature>
<evidence type="ECO:0000313" key="9">
    <source>
        <dbReference type="Proteomes" id="UP000001396"/>
    </source>
</evidence>
<evidence type="ECO:0000256" key="6">
    <source>
        <dbReference type="SAM" id="MobiDB-lite"/>
    </source>
</evidence>
<dbReference type="PANTHER" id="PTHR12703">
    <property type="entry name" value="TRANSMEMBRANE PROTEIN 33"/>
    <property type="match status" value="1"/>
</dbReference>
<evidence type="ECO:0000256" key="1">
    <source>
        <dbReference type="ARBA" id="ARBA00004141"/>
    </source>
</evidence>
<dbReference type="GO" id="GO:0005783">
    <property type="term" value="C:endoplasmic reticulum"/>
    <property type="evidence" value="ECO:0007669"/>
    <property type="project" value="TreeGrafter"/>
</dbReference>
<dbReference type="InterPro" id="IPR005344">
    <property type="entry name" value="TMEM33/Pom33"/>
</dbReference>
<dbReference type="InterPro" id="IPR051645">
    <property type="entry name" value="PER33/POM33_regulator"/>
</dbReference>
<dbReference type="OMA" id="WSKIGRT"/>
<feature type="transmembrane region" description="Helical" evidence="7">
    <location>
        <begin position="187"/>
        <end position="206"/>
    </location>
</feature>